<evidence type="ECO:0000256" key="2">
    <source>
        <dbReference type="ARBA" id="ARBA00022692"/>
    </source>
</evidence>
<dbReference type="Pfam" id="PF00230">
    <property type="entry name" value="MIP"/>
    <property type="match status" value="1"/>
</dbReference>
<dbReference type="InterPro" id="IPR000425">
    <property type="entry name" value="MIP"/>
</dbReference>
<name>A0A6C0LBT8_9ZZZZ</name>
<comment type="subcellular location">
    <subcellularLocation>
        <location evidence="1">Membrane</location>
        <topology evidence="1">Multi-pass membrane protein</topology>
    </subcellularLocation>
</comment>
<evidence type="ECO:0000256" key="4">
    <source>
        <dbReference type="ARBA" id="ARBA00023136"/>
    </source>
</evidence>
<keyword evidence="4 5" id="KW-0472">Membrane</keyword>
<dbReference type="GO" id="GO:0015267">
    <property type="term" value="F:channel activity"/>
    <property type="evidence" value="ECO:0007669"/>
    <property type="project" value="InterPro"/>
</dbReference>
<evidence type="ECO:0000256" key="3">
    <source>
        <dbReference type="ARBA" id="ARBA00022989"/>
    </source>
</evidence>
<evidence type="ECO:0000256" key="1">
    <source>
        <dbReference type="ARBA" id="ARBA00004141"/>
    </source>
</evidence>
<keyword evidence="3 5" id="KW-1133">Transmembrane helix</keyword>
<dbReference type="InterPro" id="IPR023271">
    <property type="entry name" value="Aquaporin-like"/>
</dbReference>
<dbReference type="GO" id="GO:0016020">
    <property type="term" value="C:membrane"/>
    <property type="evidence" value="ECO:0007669"/>
    <property type="project" value="UniProtKB-SubCell"/>
</dbReference>
<evidence type="ECO:0000256" key="5">
    <source>
        <dbReference type="SAM" id="Phobius"/>
    </source>
</evidence>
<feature type="transmembrane region" description="Helical" evidence="5">
    <location>
        <begin position="12"/>
        <end position="38"/>
    </location>
</feature>
<reference evidence="6" key="1">
    <citation type="journal article" date="2020" name="Nature">
        <title>Giant virus diversity and host interactions through global metagenomics.</title>
        <authorList>
            <person name="Schulz F."/>
            <person name="Roux S."/>
            <person name="Paez-Espino D."/>
            <person name="Jungbluth S."/>
            <person name="Walsh D.A."/>
            <person name="Denef V.J."/>
            <person name="McMahon K.D."/>
            <person name="Konstantinidis K.T."/>
            <person name="Eloe-Fadrosh E.A."/>
            <person name="Kyrpides N.C."/>
            <person name="Woyke T."/>
        </authorList>
    </citation>
    <scope>NUCLEOTIDE SEQUENCE</scope>
    <source>
        <strain evidence="6">GVMAG-M-3300027770-17</strain>
    </source>
</reference>
<proteinExistence type="predicted"/>
<protein>
    <submittedName>
        <fullName evidence="6">Uncharacterized protein</fullName>
    </submittedName>
</protein>
<organism evidence="6">
    <name type="scientific">viral metagenome</name>
    <dbReference type="NCBI Taxonomy" id="1070528"/>
    <lineage>
        <taxon>unclassified sequences</taxon>
        <taxon>metagenomes</taxon>
        <taxon>organismal metagenomes</taxon>
    </lineage>
</organism>
<dbReference type="Gene3D" id="1.20.1080.10">
    <property type="entry name" value="Glycerol uptake facilitator protein"/>
    <property type="match status" value="1"/>
</dbReference>
<accession>A0A6C0LBT8</accession>
<dbReference type="SUPFAM" id="SSF81338">
    <property type="entry name" value="Aquaporin-like"/>
    <property type="match status" value="1"/>
</dbReference>
<evidence type="ECO:0000313" key="6">
    <source>
        <dbReference type="EMBL" id="QHU28043.1"/>
    </source>
</evidence>
<sequence length="80" mass="8446">MLPYISEFIATLLLIAAIAFAKSPVLVVAAFAVAITIGSDLNPAVTLYKYINGKVSKYGALYFIGAQLLAGLCVGLFSKF</sequence>
<dbReference type="EMBL" id="MN740468">
    <property type="protein sequence ID" value="QHU28043.1"/>
    <property type="molecule type" value="Genomic_DNA"/>
</dbReference>
<keyword evidence="2 5" id="KW-0812">Transmembrane</keyword>
<feature type="transmembrane region" description="Helical" evidence="5">
    <location>
        <begin position="58"/>
        <end position="77"/>
    </location>
</feature>
<dbReference type="AlphaFoldDB" id="A0A6C0LBT8"/>